<feature type="transmembrane region" description="Helical" evidence="1">
    <location>
        <begin position="86"/>
        <end position="106"/>
    </location>
</feature>
<sequence>MCMITSLMLLVPAIISASTSVVNADASWESIDYTLIGLSFIYMIGMKYSEFKLSLEVDLRYYAVMEHTKFFFASIGQWYIQNMAHATVYAFVGKFLYVISLIRFWIFQNRTKKIEITSTKHIDVKQEKYF</sequence>
<dbReference type="GeneID" id="36379613"/>
<reference evidence="3 4" key="1">
    <citation type="submission" date="2014-09" db="EMBL/GenBank/DDBJ databases">
        <authorList>
            <person name="Martin A.A."/>
        </authorList>
    </citation>
    <scope>NUCLEOTIDE SEQUENCE</scope>
    <source>
        <strain evidence="4">ED321</strain>
        <strain evidence="3">ED321 Heterogonic</strain>
    </source>
</reference>
<evidence type="ECO:0000313" key="5">
    <source>
        <dbReference type="WBParaSite" id="SRAE_2000191200.1"/>
    </source>
</evidence>
<evidence type="ECO:0000256" key="2">
    <source>
        <dbReference type="SAM" id="SignalP"/>
    </source>
</evidence>
<dbReference type="Proteomes" id="UP000035682">
    <property type="component" value="Unplaced"/>
</dbReference>
<dbReference type="WBParaSite" id="SRAE_2000191200.1">
    <property type="protein sequence ID" value="SRAE_2000191200.1"/>
    <property type="gene ID" value="WBGene00262119"/>
</dbReference>
<dbReference type="WormBase" id="SRAE_2000191200">
    <property type="protein sequence ID" value="SRP00300"/>
    <property type="gene ID" value="WBGene00262119"/>
</dbReference>
<name>A0A090LGL5_STRRB</name>
<dbReference type="OrthoDB" id="5867030at2759"/>
<protein>
    <submittedName>
        <fullName evidence="3 5">Uncharacterized protein</fullName>
    </submittedName>
</protein>
<reference evidence="5" key="2">
    <citation type="submission" date="2020-12" db="UniProtKB">
        <authorList>
            <consortium name="WormBaseParasite"/>
        </authorList>
    </citation>
    <scope>IDENTIFICATION</scope>
</reference>
<dbReference type="EMBL" id="LN609529">
    <property type="protein sequence ID" value="CEF67248.1"/>
    <property type="molecule type" value="Genomic_DNA"/>
</dbReference>
<dbReference type="CTD" id="36379613"/>
<evidence type="ECO:0000313" key="4">
    <source>
        <dbReference type="Proteomes" id="UP000035682"/>
    </source>
</evidence>
<evidence type="ECO:0000313" key="3">
    <source>
        <dbReference type="EMBL" id="CEF67248.1"/>
    </source>
</evidence>
<keyword evidence="2" id="KW-0732">Signal</keyword>
<dbReference type="OMA" id="CMITSLM"/>
<keyword evidence="4" id="KW-1185">Reference proteome</keyword>
<evidence type="ECO:0000313" key="6">
    <source>
        <dbReference type="WormBase" id="SRAE_2000191200"/>
    </source>
</evidence>
<feature type="chain" id="PRO_5015030837" evidence="2">
    <location>
        <begin position="25"/>
        <end position="130"/>
    </location>
</feature>
<organism evidence="3">
    <name type="scientific">Strongyloides ratti</name>
    <name type="common">Parasitic roundworm</name>
    <dbReference type="NCBI Taxonomy" id="34506"/>
    <lineage>
        <taxon>Eukaryota</taxon>
        <taxon>Metazoa</taxon>
        <taxon>Ecdysozoa</taxon>
        <taxon>Nematoda</taxon>
        <taxon>Chromadorea</taxon>
        <taxon>Rhabditida</taxon>
        <taxon>Tylenchina</taxon>
        <taxon>Panagrolaimomorpha</taxon>
        <taxon>Strongyloidoidea</taxon>
        <taxon>Strongyloididae</taxon>
        <taxon>Strongyloides</taxon>
    </lineage>
</organism>
<keyword evidence="1" id="KW-1133">Transmembrane helix</keyword>
<accession>A0A090LGL5</accession>
<keyword evidence="1" id="KW-0472">Membrane</keyword>
<feature type="signal peptide" evidence="2">
    <location>
        <begin position="1"/>
        <end position="24"/>
    </location>
</feature>
<gene>
    <name evidence="3 5 6" type="ORF">SRAE_2000191200</name>
</gene>
<dbReference type="AlphaFoldDB" id="A0A090LGL5"/>
<dbReference type="RefSeq" id="XP_024506448.1">
    <property type="nucleotide sequence ID" value="XM_024652921.1"/>
</dbReference>
<proteinExistence type="predicted"/>
<evidence type="ECO:0000256" key="1">
    <source>
        <dbReference type="SAM" id="Phobius"/>
    </source>
</evidence>
<keyword evidence="1" id="KW-0812">Transmembrane</keyword>